<name>A0A0C4Y5F7_9BURK</name>
<dbReference type="InterPro" id="IPR037225">
    <property type="entry name" value="Nuo51_FMN-bd_sf"/>
</dbReference>
<dbReference type="SUPFAM" id="SSF140490">
    <property type="entry name" value="Nqo1C-terminal domain-like"/>
    <property type="match status" value="1"/>
</dbReference>
<evidence type="ECO:0000259" key="8">
    <source>
        <dbReference type="SMART" id="SM00928"/>
    </source>
</evidence>
<dbReference type="EMBL" id="CP010536">
    <property type="protein sequence ID" value="AJG18185.1"/>
    <property type="molecule type" value="Genomic_DNA"/>
</dbReference>
<protein>
    <submittedName>
        <fullName evidence="9">NAD-dependent formate dehydrogenase beta subunit</fullName>
    </submittedName>
</protein>
<dbReference type="SUPFAM" id="SSF52833">
    <property type="entry name" value="Thioredoxin-like"/>
    <property type="match status" value="1"/>
</dbReference>
<dbReference type="Pfam" id="PF10589">
    <property type="entry name" value="NADH_4Fe-4S"/>
    <property type="match status" value="1"/>
</dbReference>
<dbReference type="SUPFAM" id="SSF142019">
    <property type="entry name" value="Nqo1 FMN-binding domain-like"/>
    <property type="match status" value="1"/>
</dbReference>
<keyword evidence="4" id="KW-0004">4Fe-4S</keyword>
<keyword evidence="5" id="KW-0479">Metal-binding</keyword>
<gene>
    <name evidence="9" type="ORF">RR42_m0773</name>
</gene>
<dbReference type="Proteomes" id="UP000031843">
    <property type="component" value="Chromosome main"/>
</dbReference>
<proteinExistence type="inferred from homology"/>
<dbReference type="OrthoDB" id="9805533at2"/>
<dbReference type="SMART" id="SM00928">
    <property type="entry name" value="NADH_4Fe-4S"/>
    <property type="match status" value="1"/>
</dbReference>
<dbReference type="Pfam" id="PF01512">
    <property type="entry name" value="Complex1_51K"/>
    <property type="match status" value="1"/>
</dbReference>
<keyword evidence="6" id="KW-0408">Iron</keyword>
<evidence type="ECO:0000256" key="5">
    <source>
        <dbReference type="ARBA" id="ARBA00022723"/>
    </source>
</evidence>
<evidence type="ECO:0000256" key="6">
    <source>
        <dbReference type="ARBA" id="ARBA00023004"/>
    </source>
</evidence>
<dbReference type="GO" id="GO:0008137">
    <property type="term" value="F:NADH dehydrogenase (ubiquinone) activity"/>
    <property type="evidence" value="ECO:0007669"/>
    <property type="project" value="InterPro"/>
</dbReference>
<dbReference type="STRING" id="68895.RR42_m0773"/>
<comment type="similarity">
    <text evidence="3">Belongs to the complex I 51 kDa subunit family.</text>
</comment>
<dbReference type="PANTHER" id="PTHR43578">
    <property type="entry name" value="NADH-QUINONE OXIDOREDUCTASE SUBUNIT F"/>
    <property type="match status" value="1"/>
</dbReference>
<dbReference type="FunFam" id="3.40.50.11540:FF:000001">
    <property type="entry name" value="NADH dehydrogenase [ubiquinone] flavoprotein 1, mitochondrial"/>
    <property type="match status" value="1"/>
</dbReference>
<evidence type="ECO:0000256" key="3">
    <source>
        <dbReference type="ARBA" id="ARBA00007523"/>
    </source>
</evidence>
<evidence type="ECO:0000256" key="7">
    <source>
        <dbReference type="ARBA" id="ARBA00023014"/>
    </source>
</evidence>
<feature type="domain" description="NADH-ubiquinone oxidoreductase 51kDa subunit iron-sulphur binding" evidence="8">
    <location>
        <begin position="426"/>
        <end position="471"/>
    </location>
</feature>
<dbReference type="SUPFAM" id="SSF142984">
    <property type="entry name" value="Nqo1 middle domain-like"/>
    <property type="match status" value="1"/>
</dbReference>
<dbReference type="GO" id="GO:0051539">
    <property type="term" value="F:4 iron, 4 sulfur cluster binding"/>
    <property type="evidence" value="ECO:0007669"/>
    <property type="project" value="UniProtKB-KW"/>
</dbReference>
<comment type="cofactor">
    <cofactor evidence="2">
        <name>[4Fe-4S] cluster</name>
        <dbReference type="ChEBI" id="CHEBI:49883"/>
    </cofactor>
</comment>
<evidence type="ECO:0000313" key="9">
    <source>
        <dbReference type="EMBL" id="AJG18185.1"/>
    </source>
</evidence>
<dbReference type="InterPro" id="IPR019575">
    <property type="entry name" value="Nuop51_4Fe4S-bd"/>
</dbReference>
<dbReference type="InterPro" id="IPR037207">
    <property type="entry name" value="Nuop51_4Fe4S-bd_sf"/>
</dbReference>
<accession>A0A0C4Y5F7</accession>
<dbReference type="AlphaFoldDB" id="A0A0C4Y5F7"/>
<comment type="cofactor">
    <cofactor evidence="1">
        <name>FMN</name>
        <dbReference type="ChEBI" id="CHEBI:58210"/>
    </cofactor>
</comment>
<dbReference type="KEGG" id="cbw:RR42_m0773"/>
<dbReference type="Gene3D" id="3.40.50.11540">
    <property type="entry name" value="NADH-ubiquinone oxidoreductase 51kDa subunit"/>
    <property type="match status" value="1"/>
</dbReference>
<evidence type="ECO:0000256" key="1">
    <source>
        <dbReference type="ARBA" id="ARBA00001917"/>
    </source>
</evidence>
<organism evidence="9 10">
    <name type="scientific">Cupriavidus basilensis</name>
    <dbReference type="NCBI Taxonomy" id="68895"/>
    <lineage>
        <taxon>Bacteria</taxon>
        <taxon>Pseudomonadati</taxon>
        <taxon>Pseudomonadota</taxon>
        <taxon>Betaproteobacteria</taxon>
        <taxon>Burkholderiales</taxon>
        <taxon>Burkholderiaceae</taxon>
        <taxon>Cupriavidus</taxon>
    </lineage>
</organism>
<dbReference type="GO" id="GO:0046872">
    <property type="term" value="F:metal ion binding"/>
    <property type="evidence" value="ECO:0007669"/>
    <property type="project" value="UniProtKB-KW"/>
</dbReference>
<dbReference type="RefSeq" id="WP_043344198.1">
    <property type="nucleotide sequence ID" value="NZ_CP010536.1"/>
</dbReference>
<dbReference type="CDD" id="cd03063">
    <property type="entry name" value="TRX_Fd_FDH_beta"/>
    <property type="match status" value="1"/>
</dbReference>
<dbReference type="Gene3D" id="6.10.250.1450">
    <property type="match status" value="1"/>
</dbReference>
<evidence type="ECO:0000256" key="4">
    <source>
        <dbReference type="ARBA" id="ARBA00022485"/>
    </source>
</evidence>
<keyword evidence="7" id="KW-0411">Iron-sulfur</keyword>
<dbReference type="GO" id="GO:0010181">
    <property type="term" value="F:FMN binding"/>
    <property type="evidence" value="ECO:0007669"/>
    <property type="project" value="InterPro"/>
</dbReference>
<evidence type="ECO:0000256" key="2">
    <source>
        <dbReference type="ARBA" id="ARBA00001966"/>
    </source>
</evidence>
<dbReference type="PROSITE" id="PS00644">
    <property type="entry name" value="COMPLEX1_51K_1"/>
    <property type="match status" value="1"/>
</dbReference>
<dbReference type="InterPro" id="IPR036249">
    <property type="entry name" value="Thioredoxin-like_sf"/>
</dbReference>
<dbReference type="Gene3D" id="1.20.1440.230">
    <property type="entry name" value="NADH-ubiquinone oxidoreductase 51kDa subunit, iron-sulphur binding domain"/>
    <property type="match status" value="1"/>
</dbReference>
<reference evidence="9 10" key="1">
    <citation type="journal article" date="2015" name="Genome Announc.">
        <title>Complete Genome Sequence of Cupriavidus basilensis 4G11, Isolated from the Oak Ridge Field Research Center Site.</title>
        <authorList>
            <person name="Ray J."/>
            <person name="Waters R.J."/>
            <person name="Skerker J.M."/>
            <person name="Kuehl J.V."/>
            <person name="Price M.N."/>
            <person name="Huang J."/>
            <person name="Chakraborty R."/>
            <person name="Arkin A.P."/>
            <person name="Deutschbauer A."/>
        </authorList>
    </citation>
    <scope>NUCLEOTIDE SEQUENCE [LARGE SCALE GENOMIC DNA]</scope>
    <source>
        <strain evidence="9">4G11</strain>
    </source>
</reference>
<dbReference type="Gene3D" id="3.10.20.600">
    <property type="match status" value="1"/>
</dbReference>
<keyword evidence="10" id="KW-1185">Reference proteome</keyword>
<dbReference type="PANTHER" id="PTHR43578:SF3">
    <property type="entry name" value="NADH-QUINONE OXIDOREDUCTASE SUBUNIT F"/>
    <property type="match status" value="1"/>
</dbReference>
<dbReference type="PROSITE" id="PS00645">
    <property type="entry name" value="COMPLEX1_51K_2"/>
    <property type="match status" value="1"/>
</dbReference>
<evidence type="ECO:0000313" key="10">
    <source>
        <dbReference type="Proteomes" id="UP000031843"/>
    </source>
</evidence>
<dbReference type="InterPro" id="IPR011538">
    <property type="entry name" value="Nuo51_FMN-bd"/>
</dbReference>
<sequence>MSITVFVPRDSSALAMGADAVARAIAREAAARGASIELVRNGSRGMFWLEPLVEVQTTAGRVAYGPVTPEDVAALFDAGFLAGGAHALALGLTEEIPFLKGQERLTFARMGITDPLSLADYIAHDGYAGLTRALTLDGAQIVQEVTDSGLRGRGGAAFPTGIKWQTVHQAQSPIKYVVCNADEGDSGTFSDRMVMEGDPFMLIEGMTIAGLAVGAEHGYIYVRSEYPHAIAVLESAIGIAQAAGWLGDDLRGSGRRFRLDVRKGAGAYVCGEETALLESLEGKRGVVRAKPPLPAIEGLFGKPTIINNVISLATVPVILARGAQFYRDFGMGRSRGTLPFQIAGNVRQGGLVEKAFGVTLRELLEGYGQGTRSARPIRAVQVGGPLGAYLPVSRLDTPMDYEAFAAFGAVLGHGGIVVFDDTVDMARQARYAMEFCAIESCGKCTPCRIGSTRGVEVIDKIIAGDQPVKHVKLVRDLCDTMLGGSLCAMGGMTPYPVLSALDAFPEDFGVAVPAKAA</sequence>
<dbReference type="InterPro" id="IPR001949">
    <property type="entry name" value="NADH-UbQ_OxRdtase_51kDa_CS"/>
</dbReference>